<keyword evidence="4" id="KW-0158">Chromosome</keyword>
<keyword evidence="5" id="KW-0175">Coiled coil</keyword>
<evidence type="ECO:0000313" key="9">
    <source>
        <dbReference type="EMBL" id="SAM64882.1"/>
    </source>
</evidence>
<evidence type="ECO:0000313" key="10">
    <source>
        <dbReference type="Proteomes" id="UP000179920"/>
    </source>
</evidence>
<evidence type="ECO:0000256" key="7">
    <source>
        <dbReference type="ARBA" id="ARBA00023328"/>
    </source>
</evidence>
<evidence type="ECO:0000256" key="2">
    <source>
        <dbReference type="ARBA" id="ARBA00004584"/>
    </source>
</evidence>
<dbReference type="Proteomes" id="UP000179920">
    <property type="component" value="Chromosome I"/>
</dbReference>
<evidence type="ECO:0000256" key="6">
    <source>
        <dbReference type="ARBA" id="ARBA00023242"/>
    </source>
</evidence>
<dbReference type="InterPro" id="IPR020993">
    <property type="entry name" value="Centromere_CenpK"/>
</dbReference>
<dbReference type="PANTHER" id="PTHR14401:SF6">
    <property type="entry name" value="CENTROMERE PROTEIN K"/>
    <property type="match status" value="1"/>
</dbReference>
<reference evidence="10" key="1">
    <citation type="submission" date="2016-04" db="EMBL/GenBank/DDBJ databases">
        <authorList>
            <person name="Guldener U."/>
            <person name="Guldener U."/>
        </authorList>
    </citation>
    <scope>NUCLEOTIDE SEQUENCE [LARGE SCALE GENOMIC DNA]</scope>
    <source>
        <strain evidence="10">UB2112</strain>
    </source>
</reference>
<comment type="subcellular location">
    <subcellularLocation>
        <location evidence="2">Chromosome</location>
        <location evidence="2">Centromere</location>
    </subcellularLocation>
    <subcellularLocation>
        <location evidence="1">Nucleus</location>
    </subcellularLocation>
</comment>
<feature type="region of interest" description="Disordered" evidence="8">
    <location>
        <begin position="23"/>
        <end position="62"/>
    </location>
</feature>
<sequence>MESTPYTTMAELIRQAALEEATMRARTRSSLNTSPSAEASSSIPTAAELSTEAGAETEELSAVYEDEKARNDALAKMLDKRMEALAQSTRLDTAKDNDQKKLELEWQQLEYAIQSLEKENQHAPPLDSSAVLDIRTRAELYDLNLQYASALEKLKAELASERDALLRETQLQSDLEIVQTGLEKRLAQLQRKKRQDLTSESAVRELNRKFKAQESRFKELLAQLIDMGNALFGCDNRKVVTLRHYLDEFMNQAWDKPLDPWVSAGKLALRRTGGEVDDAMIELFLSANVVVAHPKDSRKWRLVAFHKATRSS</sequence>
<accession>A0A1K0GI56</accession>
<dbReference type="GO" id="GO:0005634">
    <property type="term" value="C:nucleus"/>
    <property type="evidence" value="ECO:0007669"/>
    <property type="project" value="UniProtKB-SubCell"/>
</dbReference>
<dbReference type="GO" id="GO:0000775">
    <property type="term" value="C:chromosome, centromeric region"/>
    <property type="evidence" value="ECO:0007669"/>
    <property type="project" value="UniProtKB-SubCell"/>
</dbReference>
<protein>
    <submittedName>
        <fullName evidence="9">Uncharacterized protein</fullName>
    </submittedName>
</protein>
<evidence type="ECO:0000256" key="8">
    <source>
        <dbReference type="SAM" id="MobiDB-lite"/>
    </source>
</evidence>
<dbReference type="OrthoDB" id="9445768at2759"/>
<dbReference type="EMBL" id="LT558117">
    <property type="protein sequence ID" value="SAM64882.1"/>
    <property type="molecule type" value="Genomic_DNA"/>
</dbReference>
<name>A0A1K0GI56_9BASI</name>
<evidence type="ECO:0000256" key="3">
    <source>
        <dbReference type="ARBA" id="ARBA00005795"/>
    </source>
</evidence>
<feature type="compositionally biased region" description="Polar residues" evidence="8">
    <location>
        <begin position="28"/>
        <end position="44"/>
    </location>
</feature>
<keyword evidence="7" id="KW-0137">Centromere</keyword>
<dbReference type="GO" id="GO:0051382">
    <property type="term" value="P:kinetochore assembly"/>
    <property type="evidence" value="ECO:0007669"/>
    <property type="project" value="InterPro"/>
</dbReference>
<evidence type="ECO:0000256" key="5">
    <source>
        <dbReference type="ARBA" id="ARBA00023054"/>
    </source>
</evidence>
<organism evidence="9 10">
    <name type="scientific">Ustilago bromivora</name>
    <dbReference type="NCBI Taxonomy" id="307758"/>
    <lineage>
        <taxon>Eukaryota</taxon>
        <taxon>Fungi</taxon>
        <taxon>Dikarya</taxon>
        <taxon>Basidiomycota</taxon>
        <taxon>Ustilaginomycotina</taxon>
        <taxon>Ustilaginomycetes</taxon>
        <taxon>Ustilaginales</taxon>
        <taxon>Ustilaginaceae</taxon>
        <taxon>Ustilago</taxon>
    </lineage>
</organism>
<proteinExistence type="inferred from homology"/>
<evidence type="ECO:0000256" key="4">
    <source>
        <dbReference type="ARBA" id="ARBA00022454"/>
    </source>
</evidence>
<gene>
    <name evidence="9" type="ORF">UBRO_08302</name>
</gene>
<keyword evidence="6" id="KW-0539">Nucleus</keyword>
<dbReference type="PANTHER" id="PTHR14401">
    <property type="entry name" value="CENTROMERE PROTEIN K"/>
    <property type="match status" value="1"/>
</dbReference>
<comment type="similarity">
    <text evidence="3">Belongs to the CENP-K/MCM22 family.</text>
</comment>
<dbReference type="GO" id="GO:0000070">
    <property type="term" value="P:mitotic sister chromatid segregation"/>
    <property type="evidence" value="ECO:0007669"/>
    <property type="project" value="TreeGrafter"/>
</dbReference>
<dbReference type="AlphaFoldDB" id="A0A1K0GI56"/>
<evidence type="ECO:0000256" key="1">
    <source>
        <dbReference type="ARBA" id="ARBA00004123"/>
    </source>
</evidence>